<evidence type="ECO:0000256" key="1">
    <source>
        <dbReference type="ARBA" id="ARBA00007469"/>
    </source>
</evidence>
<dbReference type="GO" id="GO:0003723">
    <property type="term" value="F:RNA binding"/>
    <property type="evidence" value="ECO:0007669"/>
    <property type="project" value="InterPro"/>
</dbReference>
<dbReference type="GO" id="GO:0006401">
    <property type="term" value="P:RNA catabolic process"/>
    <property type="evidence" value="ECO:0007669"/>
    <property type="project" value="UniProtKB-ARBA"/>
</dbReference>
<dbReference type="InterPro" id="IPR001568">
    <property type="entry name" value="RNase_T2-like"/>
</dbReference>
<dbReference type="GO" id="GO:0005764">
    <property type="term" value="C:lysosome"/>
    <property type="evidence" value="ECO:0007669"/>
    <property type="project" value="UniProtKB-SubCell"/>
</dbReference>
<dbReference type="Proteomes" id="UP001652626">
    <property type="component" value="Chromosome 10"/>
</dbReference>
<feature type="active site" evidence="3">
    <location>
        <position position="125"/>
    </location>
</feature>
<feature type="active site" evidence="3">
    <location>
        <position position="68"/>
    </location>
</feature>
<dbReference type="RefSeq" id="XP_026489484.2">
    <property type="nucleotide sequence ID" value="XM_026633699.2"/>
</dbReference>
<feature type="signal peptide" evidence="5">
    <location>
        <begin position="1"/>
        <end position="21"/>
    </location>
</feature>
<keyword evidence="5" id="KW-0732">Signal</keyword>
<dbReference type="GeneID" id="113395951"/>
<dbReference type="Pfam" id="PF00445">
    <property type="entry name" value="Ribonuclease_T2"/>
    <property type="match status" value="1"/>
</dbReference>
<evidence type="ECO:0000313" key="6">
    <source>
        <dbReference type="Proteomes" id="UP001652626"/>
    </source>
</evidence>
<dbReference type="PANTHER" id="PTHR11240:SF22">
    <property type="entry name" value="RIBONUCLEASE T2"/>
    <property type="match status" value="1"/>
</dbReference>
<gene>
    <name evidence="7" type="primary">LOC113395951</name>
</gene>
<accession>A0A8B8HXA1</accession>
<evidence type="ECO:0000256" key="3">
    <source>
        <dbReference type="PIRSR" id="PIRSR633697-1"/>
    </source>
</evidence>
<dbReference type="GO" id="GO:0033897">
    <property type="term" value="F:ribonuclease T2 activity"/>
    <property type="evidence" value="ECO:0007669"/>
    <property type="project" value="InterPro"/>
</dbReference>
<dbReference type="PANTHER" id="PTHR11240">
    <property type="entry name" value="RIBONUCLEASE T2"/>
    <property type="match status" value="1"/>
</dbReference>
<dbReference type="InterPro" id="IPR036430">
    <property type="entry name" value="RNase_T2-like_sf"/>
</dbReference>
<dbReference type="GO" id="GO:0005788">
    <property type="term" value="C:endoplasmic reticulum lumen"/>
    <property type="evidence" value="ECO:0007669"/>
    <property type="project" value="UniProtKB-SubCell"/>
</dbReference>
<evidence type="ECO:0000313" key="7">
    <source>
        <dbReference type="RefSeq" id="XP_026489484.2"/>
    </source>
</evidence>
<feature type="chain" id="PRO_5045349677" evidence="5">
    <location>
        <begin position="22"/>
        <end position="267"/>
    </location>
</feature>
<feature type="active site" evidence="3">
    <location>
        <position position="121"/>
    </location>
</feature>
<dbReference type="InterPro" id="IPR033697">
    <property type="entry name" value="Ribonuclease_T2_eukaryotic"/>
</dbReference>
<dbReference type="GO" id="GO:0016787">
    <property type="term" value="F:hydrolase activity"/>
    <property type="evidence" value="ECO:0007669"/>
    <property type="project" value="UniProtKB-KW"/>
</dbReference>
<dbReference type="GO" id="GO:0005576">
    <property type="term" value="C:extracellular region"/>
    <property type="evidence" value="ECO:0007669"/>
    <property type="project" value="UniProtKB-SubCell"/>
</dbReference>
<dbReference type="CDD" id="cd01061">
    <property type="entry name" value="RNase_T2_euk"/>
    <property type="match status" value="1"/>
</dbReference>
<sequence>MGKMKCIYIIFSLSCLRYASMTYIQAEPEFDLLIFTQQWPATACKDWKKHDSSHTCVMPSNVDTWTIHGIWPTKFGTIGPAFCNRTWLFDPEKIRPIEDQLEQLWVNIFGGTSLYSLWAHEWSKHGTCAAVLEPLNSELKYFSTGINWLQKYSMSNILKAENIVPSNTKEYSIVDINKAIKDKINVDPVIECKKEDGESYISDIRICFTKDFKIANCDGVVSRKLIGDQSILTNCKTSENIVYPHYNKKSFYVQVYKLVSWLQWFTL</sequence>
<dbReference type="SUPFAM" id="SSF55895">
    <property type="entry name" value="Ribonuclease Rh-like"/>
    <property type="match status" value="1"/>
</dbReference>
<reference evidence="7" key="1">
    <citation type="submission" date="2025-08" db="UniProtKB">
        <authorList>
            <consortium name="RefSeq"/>
        </authorList>
    </citation>
    <scope>IDENTIFICATION</scope>
    <source>
        <tissue evidence="7">Whole body</tissue>
    </source>
</reference>
<keyword evidence="6" id="KW-1185">Reference proteome</keyword>
<comment type="similarity">
    <text evidence="1 4">Belongs to the RNase T2 family.</text>
</comment>
<proteinExistence type="inferred from homology"/>
<evidence type="ECO:0000256" key="4">
    <source>
        <dbReference type="RuleBase" id="RU004328"/>
    </source>
</evidence>
<dbReference type="PROSITE" id="PS00531">
    <property type="entry name" value="RNASE_T2_2"/>
    <property type="match status" value="1"/>
</dbReference>
<organism evidence="6 7">
    <name type="scientific">Vanessa tameamea</name>
    <name type="common">Kamehameha butterfly</name>
    <dbReference type="NCBI Taxonomy" id="334116"/>
    <lineage>
        <taxon>Eukaryota</taxon>
        <taxon>Metazoa</taxon>
        <taxon>Ecdysozoa</taxon>
        <taxon>Arthropoda</taxon>
        <taxon>Hexapoda</taxon>
        <taxon>Insecta</taxon>
        <taxon>Pterygota</taxon>
        <taxon>Neoptera</taxon>
        <taxon>Endopterygota</taxon>
        <taxon>Lepidoptera</taxon>
        <taxon>Glossata</taxon>
        <taxon>Ditrysia</taxon>
        <taxon>Papilionoidea</taxon>
        <taxon>Nymphalidae</taxon>
        <taxon>Nymphalinae</taxon>
        <taxon>Vanessa</taxon>
    </lineage>
</organism>
<dbReference type="Gene3D" id="3.90.730.10">
    <property type="entry name" value="Ribonuclease T2-like"/>
    <property type="match status" value="1"/>
</dbReference>
<keyword evidence="2" id="KW-1015">Disulfide bond</keyword>
<dbReference type="AlphaFoldDB" id="A0A8B8HXA1"/>
<evidence type="ECO:0000256" key="2">
    <source>
        <dbReference type="ARBA" id="ARBA00023157"/>
    </source>
</evidence>
<name>A0A8B8HXA1_VANTA</name>
<protein>
    <submittedName>
        <fullName evidence="7">Ribonuclease Oy</fullName>
    </submittedName>
</protein>
<evidence type="ECO:0000256" key="5">
    <source>
        <dbReference type="SAM" id="SignalP"/>
    </source>
</evidence>
<dbReference type="OrthoDB" id="435754at2759"/>
<dbReference type="InterPro" id="IPR033130">
    <property type="entry name" value="RNase_T2_His_AS_2"/>
</dbReference>
<dbReference type="OMA" id="TNCHIGS"/>